<dbReference type="AlphaFoldDB" id="A0AAD7WMP0"/>
<dbReference type="EMBL" id="JAINUG010000062">
    <property type="protein sequence ID" value="KAJ8402701.1"/>
    <property type="molecule type" value="Genomic_DNA"/>
</dbReference>
<sequence>MTSRQEEGASRADARRAAFNVRQDCCRPLMNPPGIGGVATSEEVENKSRNTGSQRSSAETPVCKNASEKKTLPTPLPEGYTLTDTEKKPWKLGKIIGRGGFGLIYLASRRLDAPVPDDSDFVIKIEYHENGPLFSELKFYQRAAKPESIQRWKKGRGLDFLGIPSYFGSGLAEFTEHGTMSFKNIFIGAVV</sequence>
<dbReference type="Gene3D" id="3.30.200.20">
    <property type="entry name" value="Phosphorylase Kinase, domain 1"/>
    <property type="match status" value="1"/>
</dbReference>
<evidence type="ECO:0000256" key="1">
    <source>
        <dbReference type="PROSITE-ProRule" id="PRU10141"/>
    </source>
</evidence>
<evidence type="ECO:0008006" key="5">
    <source>
        <dbReference type="Google" id="ProtNLM"/>
    </source>
</evidence>
<evidence type="ECO:0000313" key="3">
    <source>
        <dbReference type="EMBL" id="KAJ8402701.1"/>
    </source>
</evidence>
<proteinExistence type="predicted"/>
<feature type="binding site" evidence="1">
    <location>
        <position position="124"/>
    </location>
    <ligand>
        <name>ATP</name>
        <dbReference type="ChEBI" id="CHEBI:30616"/>
    </ligand>
</feature>
<dbReference type="InterPro" id="IPR011009">
    <property type="entry name" value="Kinase-like_dom_sf"/>
</dbReference>
<dbReference type="Proteomes" id="UP001221898">
    <property type="component" value="Unassembled WGS sequence"/>
</dbReference>
<dbReference type="PROSITE" id="PS00107">
    <property type="entry name" value="PROTEIN_KINASE_ATP"/>
    <property type="match status" value="1"/>
</dbReference>
<keyword evidence="4" id="KW-1185">Reference proteome</keyword>
<feature type="compositionally biased region" description="Polar residues" evidence="2">
    <location>
        <begin position="49"/>
        <end position="59"/>
    </location>
</feature>
<name>A0AAD7WMP0_9TELE</name>
<dbReference type="GO" id="GO:0005524">
    <property type="term" value="F:ATP binding"/>
    <property type="evidence" value="ECO:0007669"/>
    <property type="project" value="UniProtKB-UniRule"/>
</dbReference>
<reference evidence="3" key="1">
    <citation type="journal article" date="2023" name="Science">
        <title>Genome structures resolve the early diversification of teleost fishes.</title>
        <authorList>
            <person name="Parey E."/>
            <person name="Louis A."/>
            <person name="Montfort J."/>
            <person name="Bouchez O."/>
            <person name="Roques C."/>
            <person name="Iampietro C."/>
            <person name="Lluch J."/>
            <person name="Castinel A."/>
            <person name="Donnadieu C."/>
            <person name="Desvignes T."/>
            <person name="Floi Bucao C."/>
            <person name="Jouanno E."/>
            <person name="Wen M."/>
            <person name="Mejri S."/>
            <person name="Dirks R."/>
            <person name="Jansen H."/>
            <person name="Henkel C."/>
            <person name="Chen W.J."/>
            <person name="Zahm M."/>
            <person name="Cabau C."/>
            <person name="Klopp C."/>
            <person name="Thompson A.W."/>
            <person name="Robinson-Rechavi M."/>
            <person name="Braasch I."/>
            <person name="Lecointre G."/>
            <person name="Bobe J."/>
            <person name="Postlethwait J.H."/>
            <person name="Berthelot C."/>
            <person name="Roest Crollius H."/>
            <person name="Guiguen Y."/>
        </authorList>
    </citation>
    <scope>NUCLEOTIDE SEQUENCE</scope>
    <source>
        <strain evidence="3">NC1722</strain>
    </source>
</reference>
<evidence type="ECO:0000313" key="4">
    <source>
        <dbReference type="Proteomes" id="UP001221898"/>
    </source>
</evidence>
<keyword evidence="1" id="KW-0547">Nucleotide-binding</keyword>
<keyword evidence="1" id="KW-0067">ATP-binding</keyword>
<protein>
    <recommendedName>
        <fullName evidence="5">Protein kinase domain-containing protein</fullName>
    </recommendedName>
</protein>
<gene>
    <name evidence="3" type="ORF">AAFF_G00363730</name>
</gene>
<feature type="region of interest" description="Disordered" evidence="2">
    <location>
        <begin position="21"/>
        <end position="83"/>
    </location>
</feature>
<comment type="caution">
    <text evidence="3">The sequence shown here is derived from an EMBL/GenBank/DDBJ whole genome shotgun (WGS) entry which is preliminary data.</text>
</comment>
<accession>A0AAD7WMP0</accession>
<organism evidence="3 4">
    <name type="scientific">Aldrovandia affinis</name>
    <dbReference type="NCBI Taxonomy" id="143900"/>
    <lineage>
        <taxon>Eukaryota</taxon>
        <taxon>Metazoa</taxon>
        <taxon>Chordata</taxon>
        <taxon>Craniata</taxon>
        <taxon>Vertebrata</taxon>
        <taxon>Euteleostomi</taxon>
        <taxon>Actinopterygii</taxon>
        <taxon>Neopterygii</taxon>
        <taxon>Teleostei</taxon>
        <taxon>Notacanthiformes</taxon>
        <taxon>Halosauridae</taxon>
        <taxon>Aldrovandia</taxon>
    </lineage>
</organism>
<dbReference type="InterPro" id="IPR017441">
    <property type="entry name" value="Protein_kinase_ATP_BS"/>
</dbReference>
<dbReference type="SUPFAM" id="SSF56112">
    <property type="entry name" value="Protein kinase-like (PK-like)"/>
    <property type="match status" value="1"/>
</dbReference>
<evidence type="ECO:0000256" key="2">
    <source>
        <dbReference type="SAM" id="MobiDB-lite"/>
    </source>
</evidence>